<evidence type="ECO:0000256" key="3">
    <source>
        <dbReference type="ARBA" id="ARBA00022496"/>
    </source>
</evidence>
<feature type="transmembrane region" description="Helical" evidence="7">
    <location>
        <begin position="51"/>
        <end position="74"/>
    </location>
</feature>
<dbReference type="AlphaFoldDB" id="A0A6G1GT75"/>
<organism evidence="8 9">
    <name type="scientific">Aulographum hederae CBS 113979</name>
    <dbReference type="NCBI Taxonomy" id="1176131"/>
    <lineage>
        <taxon>Eukaryota</taxon>
        <taxon>Fungi</taxon>
        <taxon>Dikarya</taxon>
        <taxon>Ascomycota</taxon>
        <taxon>Pezizomycotina</taxon>
        <taxon>Dothideomycetes</taxon>
        <taxon>Pleosporomycetidae</taxon>
        <taxon>Aulographales</taxon>
        <taxon>Aulographaceae</taxon>
    </lineage>
</organism>
<feature type="transmembrane region" description="Helical" evidence="7">
    <location>
        <begin position="297"/>
        <end position="317"/>
    </location>
</feature>
<keyword evidence="5 7" id="KW-1133">Transmembrane helix</keyword>
<evidence type="ECO:0000313" key="8">
    <source>
        <dbReference type="EMBL" id="KAF1983987.1"/>
    </source>
</evidence>
<name>A0A6G1GT75_9PEZI</name>
<feature type="transmembrane region" description="Helical" evidence="7">
    <location>
        <begin position="148"/>
        <end position="172"/>
    </location>
</feature>
<feature type="transmembrane region" description="Helical" evidence="7">
    <location>
        <begin position="210"/>
        <end position="228"/>
    </location>
</feature>
<keyword evidence="3" id="KW-0813">Transport</keyword>
<feature type="transmembrane region" description="Helical" evidence="7">
    <location>
        <begin position="86"/>
        <end position="108"/>
    </location>
</feature>
<reference evidence="8" key="1">
    <citation type="journal article" date="2020" name="Stud. Mycol.">
        <title>101 Dothideomycetes genomes: a test case for predicting lifestyles and emergence of pathogens.</title>
        <authorList>
            <person name="Haridas S."/>
            <person name="Albert R."/>
            <person name="Binder M."/>
            <person name="Bloem J."/>
            <person name="Labutti K."/>
            <person name="Salamov A."/>
            <person name="Andreopoulos B."/>
            <person name="Baker S."/>
            <person name="Barry K."/>
            <person name="Bills G."/>
            <person name="Bluhm B."/>
            <person name="Cannon C."/>
            <person name="Castanera R."/>
            <person name="Culley D."/>
            <person name="Daum C."/>
            <person name="Ezra D."/>
            <person name="Gonzalez J."/>
            <person name="Henrissat B."/>
            <person name="Kuo A."/>
            <person name="Liang C."/>
            <person name="Lipzen A."/>
            <person name="Lutzoni F."/>
            <person name="Magnuson J."/>
            <person name="Mondo S."/>
            <person name="Nolan M."/>
            <person name="Ohm R."/>
            <person name="Pangilinan J."/>
            <person name="Park H.-J."/>
            <person name="Ramirez L."/>
            <person name="Alfaro M."/>
            <person name="Sun H."/>
            <person name="Tritt A."/>
            <person name="Yoshinaga Y."/>
            <person name="Zwiers L.-H."/>
            <person name="Turgeon B."/>
            <person name="Goodwin S."/>
            <person name="Spatafora J."/>
            <person name="Crous P."/>
            <person name="Grigoriev I."/>
        </authorList>
    </citation>
    <scope>NUCLEOTIDE SEQUENCE</scope>
    <source>
        <strain evidence="8">CBS 113979</strain>
    </source>
</reference>
<dbReference type="GO" id="GO:0033573">
    <property type="term" value="C:high-affinity iron permease complex"/>
    <property type="evidence" value="ECO:0007669"/>
    <property type="project" value="InterPro"/>
</dbReference>
<comment type="similarity">
    <text evidence="2">Belongs to the oxidase-dependent Fe transporter (OFeT) (TC 9.A.10.1) family.</text>
</comment>
<proteinExistence type="inferred from homology"/>
<keyword evidence="6 7" id="KW-0472">Membrane</keyword>
<evidence type="ECO:0000256" key="4">
    <source>
        <dbReference type="ARBA" id="ARBA00022692"/>
    </source>
</evidence>
<dbReference type="OrthoDB" id="4364at2759"/>
<sequence length="370" mass="39922">MVNVFAVPVFFICFRECLETSIIVSVLLAFLKQTLGPERDPVIYKRLVKQVWIGVASGLAICIVIGAGMIGAFYGIGTDTFGPTEAIWEGVFALIASLIISLMGAALLRVSKLQDKWRVKLARALEAKDHEKNVSGGRLKRWLEKYAMFWLPFITVLREGLEAVVFIGGVGLTLPATAFPLAVLTGLAAGALVGFIIYKYVGGNRTSMQIFLIVSTCFLYLVAAGLFSKSVGYFEMNTWNKAIGGDAAETGDGAGSYDIRQSVWHVNCCNPELNGGGGWGVFNSLFGWTNSATYGTVISYNLYWLVTIVAFLAMGYNEKKGHWPFMKAKSMPFRADSESSSEAAHGVVTDSFAGSKAVSDGGVTSKELSG</sequence>
<evidence type="ECO:0000256" key="5">
    <source>
        <dbReference type="ARBA" id="ARBA00022989"/>
    </source>
</evidence>
<dbReference type="EMBL" id="ML977171">
    <property type="protein sequence ID" value="KAF1983987.1"/>
    <property type="molecule type" value="Genomic_DNA"/>
</dbReference>
<keyword evidence="9" id="KW-1185">Reference proteome</keyword>
<evidence type="ECO:0000313" key="9">
    <source>
        <dbReference type="Proteomes" id="UP000800041"/>
    </source>
</evidence>
<evidence type="ECO:0000256" key="7">
    <source>
        <dbReference type="SAM" id="Phobius"/>
    </source>
</evidence>
<evidence type="ECO:0000256" key="6">
    <source>
        <dbReference type="ARBA" id="ARBA00023136"/>
    </source>
</evidence>
<keyword evidence="3" id="KW-0410">Iron transport</keyword>
<protein>
    <submittedName>
        <fullName evidence="8">Plasma membrane iron permease</fullName>
    </submittedName>
</protein>
<keyword evidence="3" id="KW-0408">Iron</keyword>
<dbReference type="PANTHER" id="PTHR31632">
    <property type="entry name" value="IRON TRANSPORTER FTH1"/>
    <property type="match status" value="1"/>
</dbReference>
<dbReference type="PANTHER" id="PTHR31632:SF2">
    <property type="entry name" value="PLASMA MEMBRANE IRON PERMEASE"/>
    <property type="match status" value="1"/>
</dbReference>
<evidence type="ECO:0000256" key="1">
    <source>
        <dbReference type="ARBA" id="ARBA00004141"/>
    </source>
</evidence>
<accession>A0A6G1GT75</accession>
<evidence type="ECO:0000256" key="2">
    <source>
        <dbReference type="ARBA" id="ARBA00008333"/>
    </source>
</evidence>
<dbReference type="GO" id="GO:0015093">
    <property type="term" value="F:ferrous iron transmembrane transporter activity"/>
    <property type="evidence" value="ECO:0007669"/>
    <property type="project" value="TreeGrafter"/>
</dbReference>
<dbReference type="Pfam" id="PF03239">
    <property type="entry name" value="FTR1"/>
    <property type="match status" value="1"/>
</dbReference>
<keyword evidence="4 7" id="KW-0812">Transmembrane</keyword>
<dbReference type="InterPro" id="IPR004923">
    <property type="entry name" value="FTR1/Fip1/EfeU"/>
</dbReference>
<feature type="transmembrane region" description="Helical" evidence="7">
    <location>
        <begin position="178"/>
        <end position="198"/>
    </location>
</feature>
<dbReference type="Proteomes" id="UP000800041">
    <property type="component" value="Unassembled WGS sequence"/>
</dbReference>
<comment type="subcellular location">
    <subcellularLocation>
        <location evidence="1">Membrane</location>
        <topology evidence="1">Multi-pass membrane protein</topology>
    </subcellularLocation>
</comment>
<keyword evidence="3" id="KW-0406">Ion transport</keyword>
<gene>
    <name evidence="8" type="ORF">K402DRAFT_337392</name>
</gene>